<dbReference type="Gene3D" id="2.60.40.150">
    <property type="entry name" value="C2 domain"/>
    <property type="match status" value="1"/>
</dbReference>
<keyword evidence="4" id="KW-1185">Reference proteome</keyword>
<reference evidence="3" key="2">
    <citation type="submission" date="2020-11" db="EMBL/GenBank/DDBJ databases">
        <authorList>
            <person name="McCartney M.A."/>
            <person name="Auch B."/>
            <person name="Kono T."/>
            <person name="Mallez S."/>
            <person name="Becker A."/>
            <person name="Gohl D.M."/>
            <person name="Silverstein K.A.T."/>
            <person name="Koren S."/>
            <person name="Bechman K.B."/>
            <person name="Herman A."/>
            <person name="Abrahante J.E."/>
            <person name="Garbe J."/>
        </authorList>
    </citation>
    <scope>NUCLEOTIDE SEQUENCE</scope>
    <source>
        <strain evidence="3">Duluth1</strain>
        <tissue evidence="3">Whole animal</tissue>
    </source>
</reference>
<dbReference type="PANTHER" id="PTHR12157:SF21">
    <property type="entry name" value="RAB3 INTERACTING MOLECULE, ISOFORM F"/>
    <property type="match status" value="1"/>
</dbReference>
<dbReference type="InterPro" id="IPR035892">
    <property type="entry name" value="C2_domain_sf"/>
</dbReference>
<dbReference type="GO" id="GO:0044325">
    <property type="term" value="F:transmembrane transporter binding"/>
    <property type="evidence" value="ECO:0007669"/>
    <property type="project" value="TreeGrafter"/>
</dbReference>
<comment type="caution">
    <text evidence="3">The sequence shown here is derived from an EMBL/GenBank/DDBJ whole genome shotgun (WGS) entry which is preliminary data.</text>
</comment>
<dbReference type="Proteomes" id="UP000828390">
    <property type="component" value="Unassembled WGS sequence"/>
</dbReference>
<dbReference type="SUPFAM" id="SSF49562">
    <property type="entry name" value="C2 domain (Calcium/lipid-binding domain, CaLB)"/>
    <property type="match status" value="1"/>
</dbReference>
<evidence type="ECO:0000256" key="2">
    <source>
        <dbReference type="ARBA" id="ARBA00034103"/>
    </source>
</evidence>
<reference evidence="3" key="1">
    <citation type="journal article" date="2019" name="bioRxiv">
        <title>The Genome of the Zebra Mussel, Dreissena polymorpha: A Resource for Invasive Species Research.</title>
        <authorList>
            <person name="McCartney M.A."/>
            <person name="Auch B."/>
            <person name="Kono T."/>
            <person name="Mallez S."/>
            <person name="Zhang Y."/>
            <person name="Obille A."/>
            <person name="Becker A."/>
            <person name="Abrahante J.E."/>
            <person name="Garbe J."/>
            <person name="Badalamenti J.P."/>
            <person name="Herman A."/>
            <person name="Mangelson H."/>
            <person name="Liachko I."/>
            <person name="Sullivan S."/>
            <person name="Sone E.D."/>
            <person name="Koren S."/>
            <person name="Silverstein K.A.T."/>
            <person name="Beckman K.B."/>
            <person name="Gohl D.M."/>
        </authorList>
    </citation>
    <scope>NUCLEOTIDE SEQUENCE</scope>
    <source>
        <strain evidence="3">Duluth1</strain>
        <tissue evidence="3">Whole animal</tissue>
    </source>
</reference>
<comment type="subcellular location">
    <subcellularLocation>
        <location evidence="2">Synapse</location>
    </subcellularLocation>
</comment>
<dbReference type="GO" id="GO:0042734">
    <property type="term" value="C:presynaptic membrane"/>
    <property type="evidence" value="ECO:0007669"/>
    <property type="project" value="TreeGrafter"/>
</dbReference>
<dbReference type="PANTHER" id="PTHR12157">
    <property type="entry name" value="REGULATING SYNAPTIC MEMBRANE EXOCYTOSIS PROTEIN"/>
    <property type="match status" value="1"/>
</dbReference>
<dbReference type="EMBL" id="JAIWYP010000014">
    <property type="protein sequence ID" value="KAH3709221.1"/>
    <property type="molecule type" value="Genomic_DNA"/>
</dbReference>
<evidence type="ECO:0000313" key="3">
    <source>
        <dbReference type="EMBL" id="KAH3709221.1"/>
    </source>
</evidence>
<dbReference type="GO" id="GO:0048791">
    <property type="term" value="P:calcium ion-regulated exocytosis of neurotransmitter"/>
    <property type="evidence" value="ECO:0007669"/>
    <property type="project" value="TreeGrafter"/>
</dbReference>
<sequence>MMPMLPWFQVKLWYDKRSFELIISIINAIDLPATKEGTSRNPYSKIYLLPDRRYFQPSTVKIQG</sequence>
<dbReference type="GO" id="GO:0048788">
    <property type="term" value="C:cytoskeleton of presynaptic active zone"/>
    <property type="evidence" value="ECO:0007669"/>
    <property type="project" value="TreeGrafter"/>
</dbReference>
<protein>
    <submittedName>
        <fullName evidence="3">Uncharacterized protein</fullName>
    </submittedName>
</protein>
<accession>A0A9D3Z226</accession>
<proteinExistence type="predicted"/>
<dbReference type="InterPro" id="IPR039032">
    <property type="entry name" value="Rim-like"/>
</dbReference>
<dbReference type="GO" id="GO:0048167">
    <property type="term" value="P:regulation of synaptic plasticity"/>
    <property type="evidence" value="ECO:0007669"/>
    <property type="project" value="TreeGrafter"/>
</dbReference>
<dbReference type="GO" id="GO:2000300">
    <property type="term" value="P:regulation of synaptic vesicle exocytosis"/>
    <property type="evidence" value="ECO:0007669"/>
    <property type="project" value="TreeGrafter"/>
</dbReference>
<gene>
    <name evidence="3" type="ORF">DPMN_068683</name>
</gene>
<name>A0A9D3Z226_DREPO</name>
<organism evidence="3 4">
    <name type="scientific">Dreissena polymorpha</name>
    <name type="common">Zebra mussel</name>
    <name type="synonym">Mytilus polymorpha</name>
    <dbReference type="NCBI Taxonomy" id="45954"/>
    <lineage>
        <taxon>Eukaryota</taxon>
        <taxon>Metazoa</taxon>
        <taxon>Spiralia</taxon>
        <taxon>Lophotrochozoa</taxon>
        <taxon>Mollusca</taxon>
        <taxon>Bivalvia</taxon>
        <taxon>Autobranchia</taxon>
        <taxon>Heteroconchia</taxon>
        <taxon>Euheterodonta</taxon>
        <taxon>Imparidentia</taxon>
        <taxon>Neoheterodontei</taxon>
        <taxon>Myida</taxon>
        <taxon>Dreissenoidea</taxon>
        <taxon>Dreissenidae</taxon>
        <taxon>Dreissena</taxon>
    </lineage>
</organism>
<evidence type="ECO:0000256" key="1">
    <source>
        <dbReference type="ARBA" id="ARBA00023018"/>
    </source>
</evidence>
<evidence type="ECO:0000313" key="4">
    <source>
        <dbReference type="Proteomes" id="UP000828390"/>
    </source>
</evidence>
<dbReference type="GO" id="GO:0031267">
    <property type="term" value="F:small GTPase binding"/>
    <property type="evidence" value="ECO:0007669"/>
    <property type="project" value="InterPro"/>
</dbReference>
<dbReference type="GO" id="GO:0050806">
    <property type="term" value="P:positive regulation of synaptic transmission"/>
    <property type="evidence" value="ECO:0007669"/>
    <property type="project" value="TreeGrafter"/>
</dbReference>
<keyword evidence="1" id="KW-0770">Synapse</keyword>
<dbReference type="AlphaFoldDB" id="A0A9D3Z226"/>
<dbReference type="GO" id="GO:0042391">
    <property type="term" value="P:regulation of membrane potential"/>
    <property type="evidence" value="ECO:0007669"/>
    <property type="project" value="TreeGrafter"/>
</dbReference>